<dbReference type="Pfam" id="PF00107">
    <property type="entry name" value="ADH_zinc_N"/>
    <property type="match status" value="1"/>
</dbReference>
<evidence type="ECO:0000313" key="9">
    <source>
        <dbReference type="Proteomes" id="UP001230253"/>
    </source>
</evidence>
<keyword evidence="5 8" id="KW-0560">Oxidoreductase</keyword>
<dbReference type="EC" id="1.1.1.-" evidence="8"/>
<dbReference type="Proteomes" id="UP001230253">
    <property type="component" value="Unassembled WGS sequence"/>
</dbReference>
<dbReference type="SMART" id="SM00829">
    <property type="entry name" value="PKS_ER"/>
    <property type="match status" value="1"/>
</dbReference>
<comment type="cofactor">
    <cofactor evidence="1 6">
        <name>Zn(2+)</name>
        <dbReference type="ChEBI" id="CHEBI:29105"/>
    </cofactor>
</comment>
<protein>
    <submittedName>
        <fullName evidence="8">Alcohol dehydrogenase</fullName>
        <ecNumber evidence="8">1.1.1.-</ecNumber>
    </submittedName>
</protein>
<dbReference type="Pfam" id="PF08240">
    <property type="entry name" value="ADH_N"/>
    <property type="match status" value="1"/>
</dbReference>
<evidence type="ECO:0000256" key="2">
    <source>
        <dbReference type="ARBA" id="ARBA00008072"/>
    </source>
</evidence>
<name>A0ABU0CBV2_9BRAD</name>
<comment type="caution">
    <text evidence="8">The sequence shown here is derived from an EMBL/GenBank/DDBJ whole genome shotgun (WGS) entry which is preliminary data.</text>
</comment>
<evidence type="ECO:0000259" key="7">
    <source>
        <dbReference type="SMART" id="SM00829"/>
    </source>
</evidence>
<dbReference type="InterPro" id="IPR020843">
    <property type="entry name" value="ER"/>
</dbReference>
<dbReference type="PANTHER" id="PTHR42813:SF4">
    <property type="entry name" value="NADP-DEPENDENT ISOPROPANOL DEHYDROGENASE"/>
    <property type="match status" value="1"/>
</dbReference>
<dbReference type="PANTHER" id="PTHR42813">
    <property type="entry name" value="ZINC-TYPE ALCOHOL DEHYDROGENASE-LIKE"/>
    <property type="match status" value="1"/>
</dbReference>
<gene>
    <name evidence="8" type="ORF">J2R99_003522</name>
</gene>
<dbReference type="SUPFAM" id="SSF50129">
    <property type="entry name" value="GroES-like"/>
    <property type="match status" value="1"/>
</dbReference>
<accession>A0ABU0CBV2</accession>
<feature type="domain" description="Enoyl reductase (ER)" evidence="7">
    <location>
        <begin position="8"/>
        <end position="343"/>
    </location>
</feature>
<evidence type="ECO:0000256" key="3">
    <source>
        <dbReference type="ARBA" id="ARBA00022723"/>
    </source>
</evidence>
<dbReference type="InterPro" id="IPR013154">
    <property type="entry name" value="ADH-like_N"/>
</dbReference>
<evidence type="ECO:0000313" key="8">
    <source>
        <dbReference type="EMBL" id="MDQ0327653.1"/>
    </source>
</evidence>
<dbReference type="InterPro" id="IPR002328">
    <property type="entry name" value="ADH_Zn_CS"/>
</dbReference>
<keyword evidence="4 6" id="KW-0862">Zinc</keyword>
<dbReference type="InterPro" id="IPR013149">
    <property type="entry name" value="ADH-like_C"/>
</dbReference>
<dbReference type="SUPFAM" id="SSF51735">
    <property type="entry name" value="NAD(P)-binding Rossmann-fold domains"/>
    <property type="match status" value="1"/>
</dbReference>
<organism evidence="8 9">
    <name type="scientific">Rhodopseudomonas julia</name>
    <dbReference type="NCBI Taxonomy" id="200617"/>
    <lineage>
        <taxon>Bacteria</taxon>
        <taxon>Pseudomonadati</taxon>
        <taxon>Pseudomonadota</taxon>
        <taxon>Alphaproteobacteria</taxon>
        <taxon>Hyphomicrobiales</taxon>
        <taxon>Nitrobacteraceae</taxon>
        <taxon>Rhodopseudomonas</taxon>
    </lineage>
</organism>
<dbReference type="InterPro" id="IPR011032">
    <property type="entry name" value="GroES-like_sf"/>
</dbReference>
<dbReference type="PROSITE" id="PS00059">
    <property type="entry name" value="ADH_ZINC"/>
    <property type="match status" value="1"/>
</dbReference>
<dbReference type="EMBL" id="JAUSUK010000002">
    <property type="protein sequence ID" value="MDQ0327653.1"/>
    <property type="molecule type" value="Genomic_DNA"/>
</dbReference>
<dbReference type="GO" id="GO:0016491">
    <property type="term" value="F:oxidoreductase activity"/>
    <property type="evidence" value="ECO:0007669"/>
    <property type="project" value="UniProtKB-KW"/>
</dbReference>
<sequence>MKALVYYGSGKISWEDKPLPKIEHPADVIVQISKTTLCGTDLAILRGGVPDVQPGRTIGHEATGYVTEIGPAVQDLKVSDHVIIPCNTSCGRCEPCRKGLHSSCERGGWLLGHTIDGVQAEYARVPLADSSLFRIPDGVDEEAALMLADILPTGLEVGVKRAEVGLGDALVVIGAGPVGLATILAAEFYSPARIIAIDLDDNRLAKAREIGATDTINNKDGKAREKVMTLTEGRGADAVIEVIGNPATFQLAQEILATGGRMANIGIFHKSTELHNETLWTRNITLRMGVVDNSTVPVLLKMVQAGRLDPSSLVSHHFHINEILEAYEIFKNAAQEQAIKIVLSTDAAKKAGSNKVSNDNEFIRQIVERVLASL</sequence>
<proteinExistence type="inferred from homology"/>
<dbReference type="InterPro" id="IPR036291">
    <property type="entry name" value="NAD(P)-bd_dom_sf"/>
</dbReference>
<dbReference type="RefSeq" id="WP_307155648.1">
    <property type="nucleotide sequence ID" value="NZ_JAUSUK010000002.1"/>
</dbReference>
<keyword evidence="9" id="KW-1185">Reference proteome</keyword>
<dbReference type="Gene3D" id="3.40.50.720">
    <property type="entry name" value="NAD(P)-binding Rossmann-like Domain"/>
    <property type="match status" value="1"/>
</dbReference>
<keyword evidence="3 6" id="KW-0479">Metal-binding</keyword>
<evidence type="ECO:0000256" key="1">
    <source>
        <dbReference type="ARBA" id="ARBA00001947"/>
    </source>
</evidence>
<comment type="similarity">
    <text evidence="2 6">Belongs to the zinc-containing alcohol dehydrogenase family.</text>
</comment>
<dbReference type="Gene3D" id="3.90.180.10">
    <property type="entry name" value="Medium-chain alcohol dehydrogenases, catalytic domain"/>
    <property type="match status" value="1"/>
</dbReference>
<reference evidence="8 9" key="1">
    <citation type="submission" date="2023-07" db="EMBL/GenBank/DDBJ databases">
        <title>Genomic Encyclopedia of Type Strains, Phase IV (KMG-IV): sequencing the most valuable type-strain genomes for metagenomic binning, comparative biology and taxonomic classification.</title>
        <authorList>
            <person name="Goeker M."/>
        </authorList>
    </citation>
    <scope>NUCLEOTIDE SEQUENCE [LARGE SCALE GENOMIC DNA]</scope>
    <source>
        <strain evidence="8 9">DSM 11549</strain>
    </source>
</reference>
<evidence type="ECO:0000256" key="5">
    <source>
        <dbReference type="ARBA" id="ARBA00023002"/>
    </source>
</evidence>
<evidence type="ECO:0000256" key="6">
    <source>
        <dbReference type="RuleBase" id="RU361277"/>
    </source>
</evidence>
<evidence type="ECO:0000256" key="4">
    <source>
        <dbReference type="ARBA" id="ARBA00022833"/>
    </source>
</evidence>